<dbReference type="RefSeq" id="WP_002716598.1">
    <property type="nucleotide sequence ID" value="NZ_UFSI01000001.1"/>
</dbReference>
<name>A0A380WA45_AFIFE</name>
<gene>
    <name evidence="2" type="ORF">NCTC12722_02989</name>
</gene>
<evidence type="ECO:0000313" key="2">
    <source>
        <dbReference type="EMBL" id="SUU85772.1"/>
    </source>
</evidence>
<keyword evidence="1" id="KW-0812">Transmembrane</keyword>
<dbReference type="Proteomes" id="UP000254343">
    <property type="component" value="Unassembled WGS sequence"/>
</dbReference>
<organism evidence="2 3">
    <name type="scientific">Afipia felis</name>
    <name type="common">Cat scratch disease bacillus</name>
    <dbReference type="NCBI Taxonomy" id="1035"/>
    <lineage>
        <taxon>Bacteria</taxon>
        <taxon>Pseudomonadati</taxon>
        <taxon>Pseudomonadota</taxon>
        <taxon>Alphaproteobacteria</taxon>
        <taxon>Hyphomicrobiales</taxon>
        <taxon>Nitrobacteraceae</taxon>
        <taxon>Afipia</taxon>
    </lineage>
</organism>
<accession>A0A380WA45</accession>
<dbReference type="EMBL" id="UIGB01000001">
    <property type="protein sequence ID" value="SUU85772.1"/>
    <property type="molecule type" value="Genomic_DNA"/>
</dbReference>
<evidence type="ECO:0000256" key="1">
    <source>
        <dbReference type="SAM" id="Phobius"/>
    </source>
</evidence>
<keyword evidence="1" id="KW-1133">Transmembrane helix</keyword>
<keyword evidence="1" id="KW-0472">Membrane</keyword>
<dbReference type="AlphaFoldDB" id="A0A380WA45"/>
<sequence>MSRYVVSALWVAAMVAIIVGVDIMFFRNRFWERLMVNVGIVLVFAALYLVFFRRP</sequence>
<evidence type="ECO:0000313" key="3">
    <source>
        <dbReference type="Proteomes" id="UP000254343"/>
    </source>
</evidence>
<feature type="transmembrane region" description="Helical" evidence="1">
    <location>
        <begin position="34"/>
        <end position="52"/>
    </location>
</feature>
<proteinExistence type="predicted"/>
<protein>
    <submittedName>
        <fullName evidence="2">Uncharacterized protein</fullName>
    </submittedName>
</protein>
<feature type="transmembrane region" description="Helical" evidence="1">
    <location>
        <begin position="6"/>
        <end position="27"/>
    </location>
</feature>
<reference evidence="2 3" key="1">
    <citation type="submission" date="2018-06" db="EMBL/GenBank/DDBJ databases">
        <authorList>
            <consortium name="Pathogen Informatics"/>
            <person name="Doyle S."/>
        </authorList>
    </citation>
    <scope>NUCLEOTIDE SEQUENCE [LARGE SCALE GENOMIC DNA]</scope>
    <source>
        <strain evidence="2 3">NCTC12722</strain>
    </source>
</reference>